<organism evidence="1 2">
    <name type="scientific">Sporosarcina ureae</name>
    <dbReference type="NCBI Taxonomy" id="1571"/>
    <lineage>
        <taxon>Bacteria</taxon>
        <taxon>Bacillati</taxon>
        <taxon>Bacillota</taxon>
        <taxon>Bacilli</taxon>
        <taxon>Bacillales</taxon>
        <taxon>Caryophanaceae</taxon>
        <taxon>Sporosarcina</taxon>
    </lineage>
</organism>
<dbReference type="Proteomes" id="UP000192486">
    <property type="component" value="Chromosome"/>
</dbReference>
<name>A0ABN4YLH5_SPOUR</name>
<gene>
    <name evidence="1" type="ORF">SporoS204_00670</name>
</gene>
<sequence>MQMNHEEFLQFHPHTAAKIGLNESMFLQQIHELSFGPNDTEEGTQWVSRSYKEWHTVMSFWSMATIIRAIRKLEKSGYIRSKRQNFGEKMYLVDYEVCKSNAIHLLQPASEEVLNIN</sequence>
<reference evidence="1 2" key="1">
    <citation type="submission" date="2016-04" db="EMBL/GenBank/DDBJ databases">
        <title>Comparative Genomics and Epigenetics of Sporosarcina ureae.</title>
        <authorList>
            <person name="Oliver A.S."/>
            <person name="Cooper K.K."/>
        </authorList>
    </citation>
    <scope>NUCLEOTIDE SEQUENCE [LARGE SCALE GENOMIC DNA]</scope>
    <source>
        <strain evidence="1 2">S204</strain>
    </source>
</reference>
<proteinExistence type="predicted"/>
<evidence type="ECO:0000313" key="1">
    <source>
        <dbReference type="EMBL" id="ARF12813.1"/>
    </source>
</evidence>
<protein>
    <recommendedName>
        <fullName evidence="3">Replication protein</fullName>
    </recommendedName>
</protein>
<keyword evidence="2" id="KW-1185">Reference proteome</keyword>
<accession>A0ABN4YLH5</accession>
<evidence type="ECO:0000313" key="2">
    <source>
        <dbReference type="Proteomes" id="UP000192486"/>
    </source>
</evidence>
<evidence type="ECO:0008006" key="3">
    <source>
        <dbReference type="Google" id="ProtNLM"/>
    </source>
</evidence>
<dbReference type="RefSeq" id="WP_029054614.1">
    <property type="nucleotide sequence ID" value="NZ_CP015108.1"/>
</dbReference>
<dbReference type="EMBL" id="CP015108">
    <property type="protein sequence ID" value="ARF12813.1"/>
    <property type="molecule type" value="Genomic_DNA"/>
</dbReference>